<protein>
    <submittedName>
        <fullName evidence="1">Multiple sugar transport system substrate-binding protein</fullName>
    </submittedName>
</protein>
<dbReference type="Pfam" id="PF01547">
    <property type="entry name" value="SBP_bac_1"/>
    <property type="match status" value="1"/>
</dbReference>
<gene>
    <name evidence="1" type="ORF">HNR11_000868</name>
</gene>
<name>A0A7Z0E8E6_9MICC</name>
<dbReference type="PANTHER" id="PTHR43649:SF11">
    <property type="entry name" value="ABC TRANSPORTER SUBSTRATE-BINDING PROTEIN YESO-RELATED"/>
    <property type="match status" value="1"/>
</dbReference>
<keyword evidence="2" id="KW-1185">Reference proteome</keyword>
<comment type="caution">
    <text evidence="1">The sequence shown here is derived from an EMBL/GenBank/DDBJ whole genome shotgun (WGS) entry which is preliminary data.</text>
</comment>
<dbReference type="InterPro" id="IPR006059">
    <property type="entry name" value="SBP"/>
</dbReference>
<dbReference type="RefSeq" id="WP_179441296.1">
    <property type="nucleotide sequence ID" value="NZ_BAAALK010000006.1"/>
</dbReference>
<reference evidence="1 2" key="1">
    <citation type="submission" date="2020-07" db="EMBL/GenBank/DDBJ databases">
        <title>Sequencing the genomes of 1000 actinobacteria strains.</title>
        <authorList>
            <person name="Klenk H.-P."/>
        </authorList>
    </citation>
    <scope>NUCLEOTIDE SEQUENCE [LARGE SCALE GENOMIC DNA]</scope>
    <source>
        <strain evidence="1 2">DSM 15664</strain>
    </source>
</reference>
<proteinExistence type="predicted"/>
<evidence type="ECO:0000313" key="1">
    <source>
        <dbReference type="EMBL" id="NYJ16334.1"/>
    </source>
</evidence>
<organism evidence="1 2">
    <name type="scientific">Nesterenkonia sandarakina</name>
    <dbReference type="NCBI Taxonomy" id="272918"/>
    <lineage>
        <taxon>Bacteria</taxon>
        <taxon>Bacillati</taxon>
        <taxon>Actinomycetota</taxon>
        <taxon>Actinomycetes</taxon>
        <taxon>Micrococcales</taxon>
        <taxon>Micrococcaceae</taxon>
        <taxon>Nesterenkonia</taxon>
    </lineage>
</organism>
<keyword evidence="1" id="KW-0762">Sugar transport</keyword>
<dbReference type="SUPFAM" id="SSF53850">
    <property type="entry name" value="Periplasmic binding protein-like II"/>
    <property type="match status" value="1"/>
</dbReference>
<dbReference type="PANTHER" id="PTHR43649">
    <property type="entry name" value="ARABINOSE-BINDING PROTEIN-RELATED"/>
    <property type="match status" value="1"/>
</dbReference>
<dbReference type="PROSITE" id="PS51257">
    <property type="entry name" value="PROKAR_LIPOPROTEIN"/>
    <property type="match status" value="1"/>
</dbReference>
<dbReference type="EMBL" id="JACCFQ010000001">
    <property type="protein sequence ID" value="NYJ16334.1"/>
    <property type="molecule type" value="Genomic_DNA"/>
</dbReference>
<sequence>MNFKTFSKLTAATSIGVLALTACGGGGQAEGTEEDPVELRFAWWGSEDRNASTQEIIDAFEAENPGITVEGSFNDWTGYQDQLATQVASGDGPDIVQLDDEFISEYADRGSLLELTEVDTSAMDPAVVEGGQADGTQYAIPTGVNALVMLANPQLFDEAGVEIPDDTTWTWDDYMEISETIHEETGAYGTNKPIPQTMMVWLRQQDKSMFTEDGGIGFTEEDAEEYFTLLVDMMDSNALASASELVEEEAATLEAAMIGTNRAAMGMSWTNQLPVMSEASGNELIPLRFPSETGSAEDNGLWFKNTMLVAATASTDYPEEAQQFIDFMVNSEEAGQANLMDRGLPSNQEVRESVIEQVEGQDLVAAEFVADLEGEITDSEVLPPVGFTGISAALTNRQQDVYFERMTPAEAAESFVTEVEGILEGNE</sequence>
<dbReference type="Gene3D" id="3.40.190.10">
    <property type="entry name" value="Periplasmic binding protein-like II"/>
    <property type="match status" value="2"/>
</dbReference>
<dbReference type="InterPro" id="IPR050490">
    <property type="entry name" value="Bact_solute-bd_prot1"/>
</dbReference>
<keyword evidence="1" id="KW-0813">Transport</keyword>
<dbReference type="Proteomes" id="UP000560069">
    <property type="component" value="Unassembled WGS sequence"/>
</dbReference>
<evidence type="ECO:0000313" key="2">
    <source>
        <dbReference type="Proteomes" id="UP000560069"/>
    </source>
</evidence>
<accession>A0A7Z0E8E6</accession>
<dbReference type="AlphaFoldDB" id="A0A7Z0E8E6"/>